<reference evidence="3" key="1">
    <citation type="submission" date="2015-07" db="EMBL/GenBank/DDBJ databases">
        <authorList>
            <consortium name="Consortium for Microbial Forensics and Genomics (microFORGE)"/>
            <person name="Knight B.M."/>
            <person name="Roberts D.P."/>
            <person name="Lin D."/>
            <person name="Hari K."/>
            <person name="Fletcher J."/>
            <person name="Melcher U."/>
            <person name="Blagden T."/>
            <person name="Winegar R.A."/>
        </authorList>
    </citation>
    <scope>NUCLEOTIDE SEQUENCE [LARGE SCALE GENOMIC DNA]</scope>
    <source>
        <strain evidence="3">NRRL B-1447</strain>
    </source>
</reference>
<comment type="caution">
    <text evidence="2">The sequence shown here is derived from an EMBL/GenBank/DDBJ whole genome shotgun (WGS) entry which is preliminary data.</text>
</comment>
<gene>
    <name evidence="2" type="ORF">ADK75_37670</name>
</gene>
<feature type="compositionally biased region" description="Low complexity" evidence="1">
    <location>
        <begin position="52"/>
        <end position="68"/>
    </location>
</feature>
<dbReference type="Proteomes" id="UP000037084">
    <property type="component" value="Unassembled WGS sequence"/>
</dbReference>
<sequence>MTDLLHRLASRATGRRGRPAAVAVLPSRPAAGRASGEREPVGPGADTTPQEAADGAARPPDDAATARGAGTGRGAADDRPVHGPAAAPHGLPPVAVPALPARGTTPSPVPATD</sequence>
<name>A0A0L8M0U2_STRVG</name>
<dbReference type="PATRIC" id="fig|1961.12.peg.8289"/>
<dbReference type="EMBL" id="LGUV01000398">
    <property type="protein sequence ID" value="KOG43960.1"/>
    <property type="molecule type" value="Genomic_DNA"/>
</dbReference>
<evidence type="ECO:0000313" key="3">
    <source>
        <dbReference type="Proteomes" id="UP000037084"/>
    </source>
</evidence>
<proteinExistence type="predicted"/>
<protein>
    <submittedName>
        <fullName evidence="2">Uncharacterized protein</fullName>
    </submittedName>
</protein>
<feature type="non-terminal residue" evidence="2">
    <location>
        <position position="113"/>
    </location>
</feature>
<dbReference type="AlphaFoldDB" id="A0A0L8M0U2"/>
<accession>A0A0L8M0U2</accession>
<organism evidence="2 3">
    <name type="scientific">Streptomyces virginiae</name>
    <name type="common">Streptomyces cinnamonensis</name>
    <dbReference type="NCBI Taxonomy" id="1961"/>
    <lineage>
        <taxon>Bacteria</taxon>
        <taxon>Bacillati</taxon>
        <taxon>Actinomycetota</taxon>
        <taxon>Actinomycetes</taxon>
        <taxon>Kitasatosporales</taxon>
        <taxon>Streptomycetaceae</taxon>
        <taxon>Streptomyces</taxon>
    </lineage>
</organism>
<evidence type="ECO:0000313" key="2">
    <source>
        <dbReference type="EMBL" id="KOG43960.1"/>
    </source>
</evidence>
<feature type="region of interest" description="Disordered" evidence="1">
    <location>
        <begin position="1"/>
        <end position="113"/>
    </location>
</feature>
<evidence type="ECO:0000256" key="1">
    <source>
        <dbReference type="SAM" id="MobiDB-lite"/>
    </source>
</evidence>